<evidence type="ECO:0000313" key="3">
    <source>
        <dbReference type="Proteomes" id="UP000245910"/>
    </source>
</evidence>
<dbReference type="Proteomes" id="UP000245910">
    <property type="component" value="Chromosome I"/>
</dbReference>
<protein>
    <submittedName>
        <fullName evidence="2">Uncharacterized protein</fullName>
    </submittedName>
</protein>
<evidence type="ECO:0000313" key="2">
    <source>
        <dbReference type="EMBL" id="CEI66557.1"/>
    </source>
</evidence>
<name>A0A2L2TP11_9HYPO</name>
<feature type="region of interest" description="Disordered" evidence="1">
    <location>
        <begin position="1"/>
        <end position="61"/>
    </location>
</feature>
<organism evidence="2 3">
    <name type="scientific">Fusarium venenatum</name>
    <dbReference type="NCBI Taxonomy" id="56646"/>
    <lineage>
        <taxon>Eukaryota</taxon>
        <taxon>Fungi</taxon>
        <taxon>Dikarya</taxon>
        <taxon>Ascomycota</taxon>
        <taxon>Pezizomycotina</taxon>
        <taxon>Sordariomycetes</taxon>
        <taxon>Hypocreomycetidae</taxon>
        <taxon>Hypocreales</taxon>
        <taxon>Nectriaceae</taxon>
        <taxon>Fusarium</taxon>
    </lineage>
</organism>
<accession>A0A2L2TP11</accession>
<proteinExistence type="predicted"/>
<dbReference type="EMBL" id="LN649229">
    <property type="protein sequence ID" value="CEI66557.1"/>
    <property type="molecule type" value="Genomic_DNA"/>
</dbReference>
<dbReference type="AlphaFoldDB" id="A0A2L2TP11"/>
<sequence>MHSRGSACVSVGKSHETRTSHPDTKQERRGTYLRFSVHARSTQPTQVGAWRTGPRTNANANNSALSQTMTHAQYWTPCLGLSKGHQPDQR</sequence>
<feature type="compositionally biased region" description="Basic and acidic residues" evidence="1">
    <location>
        <begin position="13"/>
        <end position="30"/>
    </location>
</feature>
<keyword evidence="3" id="KW-1185">Reference proteome</keyword>
<evidence type="ECO:0000256" key="1">
    <source>
        <dbReference type="SAM" id="MobiDB-lite"/>
    </source>
</evidence>
<reference evidence="3" key="1">
    <citation type="submission" date="2014-10" db="EMBL/GenBank/DDBJ databases">
        <authorList>
            <person name="King R."/>
        </authorList>
    </citation>
    <scope>NUCLEOTIDE SEQUENCE [LARGE SCALE GENOMIC DNA]</scope>
    <source>
        <strain evidence="3">A3/5</strain>
    </source>
</reference>